<gene>
    <name evidence="2" type="ORF">DUNSADRAFT_14417</name>
</gene>
<evidence type="ECO:0000313" key="2">
    <source>
        <dbReference type="EMBL" id="KAF5843501.1"/>
    </source>
</evidence>
<reference evidence="2" key="1">
    <citation type="submission" date="2017-08" db="EMBL/GenBank/DDBJ databases">
        <authorList>
            <person name="Polle J.E."/>
            <person name="Barry K."/>
            <person name="Cushman J."/>
            <person name="Schmutz J."/>
            <person name="Tran D."/>
            <person name="Hathwaick L.T."/>
            <person name="Yim W.C."/>
            <person name="Jenkins J."/>
            <person name="Mckie-Krisberg Z.M."/>
            <person name="Prochnik S."/>
            <person name="Lindquist E."/>
            <person name="Dockter R.B."/>
            <person name="Adam C."/>
            <person name="Molina H."/>
            <person name="Bunkerborg J."/>
            <person name="Jin E."/>
            <person name="Buchheim M."/>
            <person name="Magnuson J."/>
        </authorList>
    </citation>
    <scope>NUCLEOTIDE SEQUENCE</scope>
    <source>
        <strain evidence="2">CCAP 19/18</strain>
    </source>
</reference>
<protein>
    <submittedName>
        <fullName evidence="2">Uncharacterized protein</fullName>
    </submittedName>
</protein>
<keyword evidence="3" id="KW-1185">Reference proteome</keyword>
<name>A0ABQ7H9H4_DUNSA</name>
<feature type="coiled-coil region" evidence="1">
    <location>
        <begin position="175"/>
        <end position="202"/>
    </location>
</feature>
<sequence>MRRRGGTKEKTAEEEYLESLWTFEDEYAGNAAQVPILAKSQVFQRSAQQDALRDQETGTAAISTLRPKPKVPDVVPMWQTVQGDKPTMRDAEELRREFDDVILNLEQRRDDFEAATLEVNKARAHESKIEGEIHNLLDEEGALLVKQPPATERIRKVRLWLAGCEAALAEQREMVEARELEVEAAAARLRAAEAELDFLADARQV</sequence>
<organism evidence="2 3">
    <name type="scientific">Dunaliella salina</name>
    <name type="common">Green alga</name>
    <name type="synonym">Protococcus salinus</name>
    <dbReference type="NCBI Taxonomy" id="3046"/>
    <lineage>
        <taxon>Eukaryota</taxon>
        <taxon>Viridiplantae</taxon>
        <taxon>Chlorophyta</taxon>
        <taxon>core chlorophytes</taxon>
        <taxon>Chlorophyceae</taxon>
        <taxon>CS clade</taxon>
        <taxon>Chlamydomonadales</taxon>
        <taxon>Dunaliellaceae</taxon>
        <taxon>Dunaliella</taxon>
    </lineage>
</organism>
<dbReference type="EMBL" id="MU069441">
    <property type="protein sequence ID" value="KAF5843501.1"/>
    <property type="molecule type" value="Genomic_DNA"/>
</dbReference>
<accession>A0ABQ7H9H4</accession>
<comment type="caution">
    <text evidence="2">The sequence shown here is derived from an EMBL/GenBank/DDBJ whole genome shotgun (WGS) entry which is preliminary data.</text>
</comment>
<proteinExistence type="predicted"/>
<evidence type="ECO:0000313" key="3">
    <source>
        <dbReference type="Proteomes" id="UP000815325"/>
    </source>
</evidence>
<dbReference type="Proteomes" id="UP000815325">
    <property type="component" value="Unassembled WGS sequence"/>
</dbReference>
<evidence type="ECO:0000256" key="1">
    <source>
        <dbReference type="SAM" id="Coils"/>
    </source>
</evidence>
<keyword evidence="1" id="KW-0175">Coiled coil</keyword>